<dbReference type="RefSeq" id="WP_382381440.1">
    <property type="nucleotide sequence ID" value="NZ_JBHRZI010000065.1"/>
</dbReference>
<dbReference type="PANTHER" id="PTHR37529">
    <property type="entry name" value="TRANSPOSASE INSG FOR INSERTION SEQUENCE ELEMENT IS4-RELATED"/>
    <property type="match status" value="1"/>
</dbReference>
<dbReference type="InterPro" id="IPR024473">
    <property type="entry name" value="Transposases_IS4_N"/>
</dbReference>
<dbReference type="Pfam" id="PF13006">
    <property type="entry name" value="Nterm_IS4"/>
    <property type="match status" value="1"/>
</dbReference>
<reference evidence="5" key="1">
    <citation type="journal article" date="2019" name="Int. J. Syst. Evol. Microbiol.">
        <title>The Global Catalogue of Microorganisms (GCM) 10K type strain sequencing project: providing services to taxonomists for standard genome sequencing and annotation.</title>
        <authorList>
            <consortium name="The Broad Institute Genomics Platform"/>
            <consortium name="The Broad Institute Genome Sequencing Center for Infectious Disease"/>
            <person name="Wu L."/>
            <person name="Ma J."/>
        </authorList>
    </citation>
    <scope>NUCLEOTIDE SEQUENCE [LARGE SCALE GENOMIC DNA]</scope>
    <source>
        <strain evidence="5">CGMCC 4.7405</strain>
    </source>
</reference>
<evidence type="ECO:0000259" key="2">
    <source>
        <dbReference type="Pfam" id="PF01609"/>
    </source>
</evidence>
<evidence type="ECO:0000256" key="1">
    <source>
        <dbReference type="SAM" id="Phobius"/>
    </source>
</evidence>
<gene>
    <name evidence="4" type="ORF">ACFOWZ_48020</name>
</gene>
<dbReference type="Pfam" id="PF01609">
    <property type="entry name" value="DDE_Tnp_1"/>
    <property type="match status" value="1"/>
</dbReference>
<feature type="transmembrane region" description="Helical" evidence="1">
    <location>
        <begin position="28"/>
        <end position="45"/>
    </location>
</feature>
<dbReference type="EMBL" id="JBHRZI010000065">
    <property type="protein sequence ID" value="MFC3899260.1"/>
    <property type="molecule type" value="Genomic_DNA"/>
</dbReference>
<evidence type="ECO:0000313" key="4">
    <source>
        <dbReference type="EMBL" id="MFC3899260.1"/>
    </source>
</evidence>
<proteinExistence type="predicted"/>
<keyword evidence="1" id="KW-0812">Transmembrane</keyword>
<dbReference type="SUPFAM" id="SSF53098">
    <property type="entry name" value="Ribonuclease H-like"/>
    <property type="match status" value="1"/>
</dbReference>
<dbReference type="InterPro" id="IPR002559">
    <property type="entry name" value="Transposase_11"/>
</dbReference>
<keyword evidence="1" id="KW-1133">Transmembrane helix</keyword>
<evidence type="ECO:0000259" key="3">
    <source>
        <dbReference type="Pfam" id="PF13006"/>
    </source>
</evidence>
<dbReference type="InterPro" id="IPR012337">
    <property type="entry name" value="RNaseH-like_sf"/>
</dbReference>
<protein>
    <submittedName>
        <fullName evidence="4">IS4 family transposase</fullName>
    </submittedName>
</protein>
<dbReference type="PANTHER" id="PTHR37529:SF1">
    <property type="entry name" value="TRANSPOSASE INSG FOR INSERTION SEQUENCE ELEMENT IS4-RELATED"/>
    <property type="match status" value="1"/>
</dbReference>
<name>A0ABV8CBX8_9PSEU</name>
<feature type="domain" description="Transposase IS4-like" evidence="2">
    <location>
        <begin position="114"/>
        <end position="257"/>
    </location>
</feature>
<sequence>MLTRLFDRDLVDEVLVETGRREKRSRLLPARVVVYYVLALCLFFGDGYEEVMRKLVNGLRFLGTWRDGWQVPSTSAISQARQRLGEEPLRVLFERVAAPMAQPGTRGAWFHGWRVMAVDGVILDVPDTADNVEAFGKKPHRDGESPFPQVRIVGLGECGTHAIVAAAIDSWRVYERELLERILDGVEPDMVVLADRGFFSYELWCQARQTEAELVWRISDNVEVPVLEWLPDGSYRSELLPKQIKVDLKRGKQRNVRDEMRLPIRVVEY</sequence>
<evidence type="ECO:0000313" key="5">
    <source>
        <dbReference type="Proteomes" id="UP001595690"/>
    </source>
</evidence>
<dbReference type="InterPro" id="IPR047952">
    <property type="entry name" value="Transpos_IS4"/>
</dbReference>
<feature type="domain" description="Transposase IS4 N-terminal" evidence="3">
    <location>
        <begin position="2"/>
        <end position="94"/>
    </location>
</feature>
<accession>A0ABV8CBX8</accession>
<dbReference type="NCBIfam" id="NF033592">
    <property type="entry name" value="transpos_IS4_1"/>
    <property type="match status" value="1"/>
</dbReference>
<organism evidence="4 5">
    <name type="scientific">Lentzea rhizosphaerae</name>
    <dbReference type="NCBI Taxonomy" id="2041025"/>
    <lineage>
        <taxon>Bacteria</taxon>
        <taxon>Bacillati</taxon>
        <taxon>Actinomycetota</taxon>
        <taxon>Actinomycetes</taxon>
        <taxon>Pseudonocardiales</taxon>
        <taxon>Pseudonocardiaceae</taxon>
        <taxon>Lentzea</taxon>
    </lineage>
</organism>
<keyword evidence="5" id="KW-1185">Reference proteome</keyword>
<feature type="non-terminal residue" evidence="4">
    <location>
        <position position="269"/>
    </location>
</feature>
<keyword evidence="1" id="KW-0472">Membrane</keyword>
<comment type="caution">
    <text evidence="4">The sequence shown here is derived from an EMBL/GenBank/DDBJ whole genome shotgun (WGS) entry which is preliminary data.</text>
</comment>
<dbReference type="Proteomes" id="UP001595690">
    <property type="component" value="Unassembled WGS sequence"/>
</dbReference>